<gene>
    <name evidence="3" type="ORF">XD57_0475</name>
</gene>
<dbReference type="Pfam" id="PF04892">
    <property type="entry name" value="VanZ"/>
    <property type="match status" value="1"/>
</dbReference>
<dbReference type="PATRIC" id="fig|93930.3.peg.1319"/>
<protein>
    <submittedName>
        <fullName evidence="3">Integral membrane protein-like protein</fullName>
    </submittedName>
</protein>
<sequence>MKRSFLILILILIWIGLVFYFSSQPPDVSGRQSGSVYKFLKKIDSVLDFTRTNWYKNLRSLLEKWWFPDKKPTGEDLVRKSAHFGLYFIMGILSFTFSYTYLRKYVFSILLGVSLPTLIAVLDEYNQVFHNRGSSLYDVFIDMNGALFGVVIALLILVVGRLITRTYNVHRGER</sequence>
<feature type="transmembrane region" description="Helical" evidence="1">
    <location>
        <begin position="84"/>
        <end position="102"/>
    </location>
</feature>
<dbReference type="NCBIfam" id="NF037970">
    <property type="entry name" value="vanZ_1"/>
    <property type="match status" value="1"/>
</dbReference>
<keyword evidence="1" id="KW-0472">Membrane</keyword>
<dbReference type="EMBL" id="LGFG01000025">
    <property type="protein sequence ID" value="KUK23428.1"/>
    <property type="molecule type" value="Genomic_DNA"/>
</dbReference>
<organism evidence="3 4">
    <name type="scientific">Thermotoga petrophila</name>
    <dbReference type="NCBI Taxonomy" id="93929"/>
    <lineage>
        <taxon>Bacteria</taxon>
        <taxon>Thermotogati</taxon>
        <taxon>Thermotogota</taxon>
        <taxon>Thermotogae</taxon>
        <taxon>Thermotogales</taxon>
        <taxon>Thermotogaceae</taxon>
        <taxon>Thermotoga</taxon>
    </lineage>
</organism>
<evidence type="ECO:0000259" key="2">
    <source>
        <dbReference type="Pfam" id="PF04892"/>
    </source>
</evidence>
<accession>A0A101ER70</accession>
<keyword evidence="1" id="KW-0812">Transmembrane</keyword>
<dbReference type="Proteomes" id="UP000058636">
    <property type="component" value="Unassembled WGS sequence"/>
</dbReference>
<keyword evidence="1" id="KW-1133">Transmembrane helix</keyword>
<evidence type="ECO:0000313" key="4">
    <source>
        <dbReference type="Proteomes" id="UP000058636"/>
    </source>
</evidence>
<feature type="transmembrane region" description="Helical" evidence="1">
    <location>
        <begin position="145"/>
        <end position="164"/>
    </location>
</feature>
<name>A0A101ER70_9THEM</name>
<reference evidence="3 4" key="1">
    <citation type="journal article" date="2015" name="MBio">
        <title>Genome-Resolved Metagenomic Analysis Reveals Roles for Candidate Phyla and Other Microbial Community Members in Biogeochemical Transformations in Oil Reservoirs.</title>
        <authorList>
            <person name="Hu P."/>
            <person name="Tom L."/>
            <person name="Singh A."/>
            <person name="Thomas B.C."/>
            <person name="Baker B.J."/>
            <person name="Piceno Y.M."/>
            <person name="Andersen G.L."/>
            <person name="Banfield J.F."/>
        </authorList>
    </citation>
    <scope>NUCLEOTIDE SEQUENCE [LARGE SCALE GENOMIC DNA]</scope>
    <source>
        <strain evidence="3">46_26</strain>
    </source>
</reference>
<dbReference type="OMA" id="MWIGLVF"/>
<dbReference type="InterPro" id="IPR006976">
    <property type="entry name" value="VanZ-like"/>
</dbReference>
<feature type="transmembrane region" description="Helical" evidence="1">
    <location>
        <begin position="5"/>
        <end position="23"/>
    </location>
</feature>
<dbReference type="InterPro" id="IPR016747">
    <property type="entry name" value="Phosphotransbutyrylase"/>
</dbReference>
<comment type="caution">
    <text evidence="3">The sequence shown here is derived from an EMBL/GenBank/DDBJ whole genome shotgun (WGS) entry which is preliminary data.</text>
</comment>
<dbReference type="AlphaFoldDB" id="A0A101ER70"/>
<evidence type="ECO:0000256" key="1">
    <source>
        <dbReference type="SAM" id="Phobius"/>
    </source>
</evidence>
<dbReference type="PIRSF" id="PIRSF019083">
    <property type="entry name" value="UCP019083_VanZ"/>
    <property type="match status" value="1"/>
</dbReference>
<feature type="transmembrane region" description="Helical" evidence="1">
    <location>
        <begin position="109"/>
        <end position="125"/>
    </location>
</feature>
<feature type="domain" description="VanZ-like" evidence="2">
    <location>
        <begin position="8"/>
        <end position="156"/>
    </location>
</feature>
<proteinExistence type="predicted"/>
<evidence type="ECO:0000313" key="3">
    <source>
        <dbReference type="EMBL" id="KUK23428.1"/>
    </source>
</evidence>